<dbReference type="Proteomes" id="UP001233999">
    <property type="component" value="Unassembled WGS sequence"/>
</dbReference>
<keyword evidence="3" id="KW-1185">Reference proteome</keyword>
<dbReference type="AlphaFoldDB" id="A0AAD7ZYS1"/>
<feature type="compositionally biased region" description="Polar residues" evidence="1">
    <location>
        <begin position="1"/>
        <end position="13"/>
    </location>
</feature>
<feature type="non-terminal residue" evidence="2">
    <location>
        <position position="51"/>
    </location>
</feature>
<evidence type="ECO:0000256" key="1">
    <source>
        <dbReference type="SAM" id="MobiDB-lite"/>
    </source>
</evidence>
<dbReference type="EMBL" id="JASPKZ010005281">
    <property type="protein sequence ID" value="KAJ9589080.1"/>
    <property type="molecule type" value="Genomic_DNA"/>
</dbReference>
<accession>A0AAD7ZYS1</accession>
<feature type="region of interest" description="Disordered" evidence="1">
    <location>
        <begin position="1"/>
        <end position="31"/>
    </location>
</feature>
<evidence type="ECO:0000313" key="2">
    <source>
        <dbReference type="EMBL" id="KAJ9589080.1"/>
    </source>
</evidence>
<feature type="non-terminal residue" evidence="2">
    <location>
        <position position="1"/>
    </location>
</feature>
<comment type="caution">
    <text evidence="2">The sequence shown here is derived from an EMBL/GenBank/DDBJ whole genome shotgun (WGS) entry which is preliminary data.</text>
</comment>
<feature type="compositionally biased region" description="Low complexity" evidence="1">
    <location>
        <begin position="14"/>
        <end position="25"/>
    </location>
</feature>
<reference evidence="2" key="1">
    <citation type="journal article" date="2023" name="IScience">
        <title>Live-bearing cockroach genome reveals convergent evolutionary mechanisms linked to viviparity in insects and beyond.</title>
        <authorList>
            <person name="Fouks B."/>
            <person name="Harrison M.C."/>
            <person name="Mikhailova A.A."/>
            <person name="Marchal E."/>
            <person name="English S."/>
            <person name="Carruthers M."/>
            <person name="Jennings E.C."/>
            <person name="Chiamaka E.L."/>
            <person name="Frigard R.A."/>
            <person name="Pippel M."/>
            <person name="Attardo G.M."/>
            <person name="Benoit J.B."/>
            <person name="Bornberg-Bauer E."/>
            <person name="Tobe S.S."/>
        </authorList>
    </citation>
    <scope>NUCLEOTIDE SEQUENCE</scope>
    <source>
        <strain evidence="2">Stay&amp;Tobe</strain>
    </source>
</reference>
<organism evidence="2 3">
    <name type="scientific">Diploptera punctata</name>
    <name type="common">Pacific beetle cockroach</name>
    <dbReference type="NCBI Taxonomy" id="6984"/>
    <lineage>
        <taxon>Eukaryota</taxon>
        <taxon>Metazoa</taxon>
        <taxon>Ecdysozoa</taxon>
        <taxon>Arthropoda</taxon>
        <taxon>Hexapoda</taxon>
        <taxon>Insecta</taxon>
        <taxon>Pterygota</taxon>
        <taxon>Neoptera</taxon>
        <taxon>Polyneoptera</taxon>
        <taxon>Dictyoptera</taxon>
        <taxon>Blattodea</taxon>
        <taxon>Blaberoidea</taxon>
        <taxon>Blaberidae</taxon>
        <taxon>Diplopterinae</taxon>
        <taxon>Diploptera</taxon>
    </lineage>
</organism>
<reference evidence="2" key="2">
    <citation type="submission" date="2023-05" db="EMBL/GenBank/DDBJ databases">
        <authorList>
            <person name="Fouks B."/>
        </authorList>
    </citation>
    <scope>NUCLEOTIDE SEQUENCE</scope>
    <source>
        <strain evidence="2">Stay&amp;Tobe</strain>
        <tissue evidence="2">Testes</tissue>
    </source>
</reference>
<proteinExistence type="predicted"/>
<sequence length="51" mass="5239">VKQESPSPTPSIDSGQQSGLGSRSQSPEELLGTTVVELVKKEGSTLGIVIS</sequence>
<evidence type="ECO:0000313" key="3">
    <source>
        <dbReference type="Proteomes" id="UP001233999"/>
    </source>
</evidence>
<gene>
    <name evidence="2" type="ORF">L9F63_017625</name>
</gene>
<name>A0AAD7ZYS1_DIPPU</name>
<protein>
    <submittedName>
        <fullName evidence="2">Uncharacterized protein</fullName>
    </submittedName>
</protein>